<dbReference type="Proteomes" id="UP000886653">
    <property type="component" value="Unassembled WGS sequence"/>
</dbReference>
<dbReference type="InterPro" id="IPR023392">
    <property type="entry name" value="Tom20_dom_sf"/>
</dbReference>
<evidence type="ECO:0000256" key="3">
    <source>
        <dbReference type="ARBA" id="ARBA00022448"/>
    </source>
</evidence>
<keyword evidence="8" id="KW-0496">Mitochondrion</keyword>
<evidence type="ECO:0000256" key="10">
    <source>
        <dbReference type="SAM" id="MobiDB-lite"/>
    </source>
</evidence>
<keyword evidence="3" id="KW-0813">Transport</keyword>
<dbReference type="GO" id="GO:0016031">
    <property type="term" value="P:tRNA import into mitochondrion"/>
    <property type="evidence" value="ECO:0007669"/>
    <property type="project" value="TreeGrafter"/>
</dbReference>
<evidence type="ECO:0000256" key="7">
    <source>
        <dbReference type="ARBA" id="ARBA00022989"/>
    </source>
</evidence>
<keyword evidence="7 11" id="KW-1133">Transmembrane helix</keyword>
<keyword evidence="4 11" id="KW-0812">Transmembrane</keyword>
<dbReference type="EMBL" id="MU167216">
    <property type="protein sequence ID" value="KAG0150934.1"/>
    <property type="molecule type" value="Genomic_DNA"/>
</dbReference>
<evidence type="ECO:0000256" key="9">
    <source>
        <dbReference type="ARBA" id="ARBA00023136"/>
    </source>
</evidence>
<evidence type="ECO:0000313" key="13">
    <source>
        <dbReference type="Proteomes" id="UP000886653"/>
    </source>
</evidence>
<evidence type="ECO:0000256" key="11">
    <source>
        <dbReference type="SAM" id="Phobius"/>
    </source>
</evidence>
<keyword evidence="13" id="KW-1185">Reference proteome</keyword>
<dbReference type="InterPro" id="IPR002056">
    <property type="entry name" value="MAS20"/>
</dbReference>
<evidence type="ECO:0000256" key="1">
    <source>
        <dbReference type="ARBA" id="ARBA00004572"/>
    </source>
</evidence>
<dbReference type="GO" id="GO:0030943">
    <property type="term" value="F:mitochondrion targeting sequence binding"/>
    <property type="evidence" value="ECO:0007669"/>
    <property type="project" value="TreeGrafter"/>
</dbReference>
<sequence length="362" mass="38679">MPTTRQVLTIGGISVLTAGISYCFYFDYKRRNDPAFRKKLLKEQRRLSKQKQTSSKNASRDAEKMLEAAVAAVNAEPLPKTNEGKENYFMEQVGMGEMLAGRLPQGTVPAAISFFKAYKVYPSPQELMMIYQRTMPTEVFALVVEMIKLDVNQTMRSSASSSHRGAPSGGAVIEEITGDERAALDAASKLASKAASSSPAKPSSKVESTQPDSVNSKTSEDNEKLGLSGANQSKGYETSSPTLAVPTSDAPISQSDAEQPLPRSESPKSAPSEQGSGVGDSQNANSFVLVEDAPTGEPVPPVDQIPLVTEEDGWVDDHDEKPVLAPEVDSKNEEPTPVPKVAVVSESVVVETVAEETEVAAA</sequence>
<feature type="compositionally biased region" description="Low complexity" evidence="10">
    <location>
        <begin position="187"/>
        <end position="205"/>
    </location>
</feature>
<keyword evidence="6" id="KW-0653">Protein transport</keyword>
<evidence type="ECO:0000256" key="2">
    <source>
        <dbReference type="ARBA" id="ARBA00005792"/>
    </source>
</evidence>
<evidence type="ECO:0000313" key="12">
    <source>
        <dbReference type="EMBL" id="KAG0150934.1"/>
    </source>
</evidence>
<accession>A0A9P6NVG9</accession>
<dbReference type="PANTHER" id="PTHR12430:SF0">
    <property type="entry name" value="TRANSLOCASE OF OUTER MITOCHONDRIAL MEMBRANE 20"/>
    <property type="match status" value="1"/>
</dbReference>
<evidence type="ECO:0000256" key="4">
    <source>
        <dbReference type="ARBA" id="ARBA00022692"/>
    </source>
</evidence>
<dbReference type="Pfam" id="PF02064">
    <property type="entry name" value="MAS20"/>
    <property type="match status" value="1"/>
</dbReference>
<evidence type="ECO:0000256" key="5">
    <source>
        <dbReference type="ARBA" id="ARBA00022787"/>
    </source>
</evidence>
<name>A0A9P6NVG9_9BASI</name>
<comment type="similarity">
    <text evidence="2">Belongs to the Tom20 family.</text>
</comment>
<dbReference type="OrthoDB" id="2154253at2759"/>
<dbReference type="AlphaFoldDB" id="A0A9P6NVG9"/>
<dbReference type="PRINTS" id="PR00351">
    <property type="entry name" value="OM20RECEPTOR"/>
</dbReference>
<feature type="region of interest" description="Disordered" evidence="10">
    <location>
        <begin position="187"/>
        <end position="305"/>
    </location>
</feature>
<dbReference type="GO" id="GO:0008320">
    <property type="term" value="F:protein transmembrane transporter activity"/>
    <property type="evidence" value="ECO:0007669"/>
    <property type="project" value="TreeGrafter"/>
</dbReference>
<dbReference type="GO" id="GO:0005742">
    <property type="term" value="C:mitochondrial outer membrane translocase complex"/>
    <property type="evidence" value="ECO:0007669"/>
    <property type="project" value="InterPro"/>
</dbReference>
<dbReference type="SUPFAM" id="SSF47157">
    <property type="entry name" value="Mitochondrial import receptor subunit Tom20"/>
    <property type="match status" value="1"/>
</dbReference>
<dbReference type="GO" id="GO:0030150">
    <property type="term" value="P:protein import into mitochondrial matrix"/>
    <property type="evidence" value="ECO:0007669"/>
    <property type="project" value="TreeGrafter"/>
</dbReference>
<feature type="compositionally biased region" description="Polar residues" evidence="10">
    <location>
        <begin position="229"/>
        <end position="242"/>
    </location>
</feature>
<keyword evidence="9 11" id="KW-0472">Membrane</keyword>
<keyword evidence="5" id="KW-1000">Mitochondrion outer membrane</keyword>
<dbReference type="GO" id="GO:0006605">
    <property type="term" value="P:protein targeting"/>
    <property type="evidence" value="ECO:0007669"/>
    <property type="project" value="InterPro"/>
</dbReference>
<feature type="transmembrane region" description="Helical" evidence="11">
    <location>
        <begin position="6"/>
        <end position="28"/>
    </location>
</feature>
<dbReference type="GO" id="GO:0006886">
    <property type="term" value="P:intracellular protein transport"/>
    <property type="evidence" value="ECO:0007669"/>
    <property type="project" value="InterPro"/>
</dbReference>
<organism evidence="12 13">
    <name type="scientific">Cronartium quercuum f. sp. fusiforme G11</name>
    <dbReference type="NCBI Taxonomy" id="708437"/>
    <lineage>
        <taxon>Eukaryota</taxon>
        <taxon>Fungi</taxon>
        <taxon>Dikarya</taxon>
        <taxon>Basidiomycota</taxon>
        <taxon>Pucciniomycotina</taxon>
        <taxon>Pucciniomycetes</taxon>
        <taxon>Pucciniales</taxon>
        <taxon>Coleosporiaceae</taxon>
        <taxon>Cronartium</taxon>
    </lineage>
</organism>
<comment type="subcellular location">
    <subcellularLocation>
        <location evidence="1">Mitochondrion outer membrane</location>
        <topology evidence="1">Single-pass membrane protein</topology>
    </subcellularLocation>
</comment>
<dbReference type="Gene3D" id="1.20.960.10">
    <property type="entry name" value="Mitochondrial outer membrane translocase complex, subunit Tom20 domain"/>
    <property type="match status" value="1"/>
</dbReference>
<proteinExistence type="inferred from homology"/>
<gene>
    <name evidence="12" type="ORF">CROQUDRAFT_87391</name>
</gene>
<evidence type="ECO:0000256" key="8">
    <source>
        <dbReference type="ARBA" id="ARBA00023128"/>
    </source>
</evidence>
<dbReference type="PANTHER" id="PTHR12430">
    <property type="entry name" value="MITOCHONDRIAL IMPORT RECEPTOR SUBUNIT TOM20"/>
    <property type="match status" value="1"/>
</dbReference>
<feature type="compositionally biased region" description="Polar residues" evidence="10">
    <location>
        <begin position="267"/>
        <end position="286"/>
    </location>
</feature>
<feature type="compositionally biased region" description="Polar residues" evidence="10">
    <location>
        <begin position="206"/>
        <end position="217"/>
    </location>
</feature>
<reference evidence="12" key="1">
    <citation type="submission" date="2013-11" db="EMBL/GenBank/DDBJ databases">
        <title>Genome sequence of the fusiform rust pathogen reveals effectors for host alternation and coevolution with pine.</title>
        <authorList>
            <consortium name="DOE Joint Genome Institute"/>
            <person name="Smith K."/>
            <person name="Pendleton A."/>
            <person name="Kubisiak T."/>
            <person name="Anderson C."/>
            <person name="Salamov A."/>
            <person name="Aerts A."/>
            <person name="Riley R."/>
            <person name="Clum A."/>
            <person name="Lindquist E."/>
            <person name="Ence D."/>
            <person name="Campbell M."/>
            <person name="Kronenberg Z."/>
            <person name="Feau N."/>
            <person name="Dhillon B."/>
            <person name="Hamelin R."/>
            <person name="Burleigh J."/>
            <person name="Smith J."/>
            <person name="Yandell M."/>
            <person name="Nelson C."/>
            <person name="Grigoriev I."/>
            <person name="Davis J."/>
        </authorList>
    </citation>
    <scope>NUCLEOTIDE SEQUENCE</scope>
    <source>
        <strain evidence="12">G11</strain>
    </source>
</reference>
<comment type="caution">
    <text evidence="12">The sequence shown here is derived from an EMBL/GenBank/DDBJ whole genome shotgun (WGS) entry which is preliminary data.</text>
</comment>
<protein>
    <submittedName>
        <fullName evidence="12">Uncharacterized protein</fullName>
    </submittedName>
</protein>
<evidence type="ECO:0000256" key="6">
    <source>
        <dbReference type="ARBA" id="ARBA00022927"/>
    </source>
</evidence>